<dbReference type="InterPro" id="IPR029309">
    <property type="entry name" value="CaRF"/>
</dbReference>
<comment type="caution">
    <text evidence="1">The sequence shown here is derived from an EMBL/GenBank/DDBJ whole genome shotgun (WGS) entry which is preliminary data.</text>
</comment>
<keyword evidence="2" id="KW-1185">Reference proteome</keyword>
<evidence type="ECO:0000313" key="2">
    <source>
        <dbReference type="Proteomes" id="UP000762676"/>
    </source>
</evidence>
<name>A0AAV4ERN3_9GAST</name>
<dbReference type="AlphaFoldDB" id="A0AAV4ERN3"/>
<proteinExistence type="predicted"/>
<sequence>MEKHERDETATSGQGSISCERELRKRAMKLNLPPLLGKAFRYVTVNSNGECKEVDEKTVQQRRESLNVGVTAGVTCKKIPLKKLRKPRQTLTTVDSSNGGVDARGGSVKPYWLPDSFTVTRISRTQIGGWVNSEQELAQVLSRHADVFSCKFVSWYHGRGLGNSFDPKRIAWKREDIEPDCPFTIDSYLVRHCQHGMKLKRLTEVRKSFTEPEKNEEGRRRSVACHARLKIRRVMLYEDFRLNPEDKTKKVMGQKMVHVKQMINEGRQMTTSSRIYVQLPLAAAHTSHSITELEESTDTEMRCEDGIKDTQGGIKNSLSVKQGDISYCDSKLDLKEMKYCDSSISDAFELEELPANETETNLNSWDTGQSFVDNSTSEPTEEHAKAQGKINGKVRLLTYCLKTFNNLVF</sequence>
<evidence type="ECO:0000313" key="1">
    <source>
        <dbReference type="EMBL" id="GFR62826.1"/>
    </source>
</evidence>
<dbReference type="GO" id="GO:0003700">
    <property type="term" value="F:DNA-binding transcription factor activity"/>
    <property type="evidence" value="ECO:0007669"/>
    <property type="project" value="InterPro"/>
</dbReference>
<dbReference type="Proteomes" id="UP000762676">
    <property type="component" value="Unassembled WGS sequence"/>
</dbReference>
<reference evidence="1 2" key="1">
    <citation type="journal article" date="2021" name="Elife">
        <title>Chloroplast acquisition without the gene transfer in kleptoplastic sea slugs, Plakobranchus ocellatus.</title>
        <authorList>
            <person name="Maeda T."/>
            <person name="Takahashi S."/>
            <person name="Yoshida T."/>
            <person name="Shimamura S."/>
            <person name="Takaki Y."/>
            <person name="Nagai Y."/>
            <person name="Toyoda A."/>
            <person name="Suzuki Y."/>
            <person name="Arimoto A."/>
            <person name="Ishii H."/>
            <person name="Satoh N."/>
            <person name="Nishiyama T."/>
            <person name="Hasebe M."/>
            <person name="Maruyama T."/>
            <person name="Minagawa J."/>
            <person name="Obokata J."/>
            <person name="Shigenobu S."/>
        </authorList>
    </citation>
    <scope>NUCLEOTIDE SEQUENCE [LARGE SCALE GENOMIC DNA]</scope>
</reference>
<dbReference type="Pfam" id="PF15299">
    <property type="entry name" value="ALS2CR8"/>
    <property type="match status" value="1"/>
</dbReference>
<dbReference type="PROSITE" id="PS51257">
    <property type="entry name" value="PROKAR_LIPOPROTEIN"/>
    <property type="match status" value="1"/>
</dbReference>
<dbReference type="PANTHER" id="PTHR47456:SF1">
    <property type="entry name" value="PHD-TYPE DOMAIN-CONTAINING PROTEIN"/>
    <property type="match status" value="1"/>
</dbReference>
<organism evidence="1 2">
    <name type="scientific">Elysia marginata</name>
    <dbReference type="NCBI Taxonomy" id="1093978"/>
    <lineage>
        <taxon>Eukaryota</taxon>
        <taxon>Metazoa</taxon>
        <taxon>Spiralia</taxon>
        <taxon>Lophotrochozoa</taxon>
        <taxon>Mollusca</taxon>
        <taxon>Gastropoda</taxon>
        <taxon>Heterobranchia</taxon>
        <taxon>Euthyneura</taxon>
        <taxon>Panpulmonata</taxon>
        <taxon>Sacoglossa</taxon>
        <taxon>Placobranchoidea</taxon>
        <taxon>Plakobranchidae</taxon>
        <taxon>Elysia</taxon>
    </lineage>
</organism>
<accession>A0AAV4ERN3</accession>
<gene>
    <name evidence="1" type="ORF">ElyMa_000140100</name>
</gene>
<protein>
    <submittedName>
        <fullName evidence="1">Uncharacterized protein</fullName>
    </submittedName>
</protein>
<dbReference type="EMBL" id="BMAT01000257">
    <property type="protein sequence ID" value="GFR62826.1"/>
    <property type="molecule type" value="Genomic_DNA"/>
</dbReference>
<dbReference type="PANTHER" id="PTHR47456">
    <property type="entry name" value="PHD-TYPE DOMAIN-CONTAINING PROTEIN"/>
    <property type="match status" value="1"/>
</dbReference>